<evidence type="ECO:0000313" key="2">
    <source>
        <dbReference type="Proteomes" id="UP000257109"/>
    </source>
</evidence>
<sequence>MKIDHLVSIHSRENKGYTYNMDYKGLRVSCFQCKRYGYQAKPCTKSHTKHNANTTDGNKRFWAMASGVGGCNVEANDCRFDIDKNLVGNRHRHVLQWSRWLQCRNK</sequence>
<comment type="caution">
    <text evidence="1">The sequence shown here is derived from an EMBL/GenBank/DDBJ whole genome shotgun (WGS) entry which is preliminary data.</text>
</comment>
<evidence type="ECO:0000313" key="1">
    <source>
        <dbReference type="EMBL" id="RDX81776.1"/>
    </source>
</evidence>
<evidence type="ECO:0008006" key="3">
    <source>
        <dbReference type="Google" id="ProtNLM"/>
    </source>
</evidence>
<organism evidence="1 2">
    <name type="scientific">Mucuna pruriens</name>
    <name type="common">Velvet bean</name>
    <name type="synonym">Dolichos pruriens</name>
    <dbReference type="NCBI Taxonomy" id="157652"/>
    <lineage>
        <taxon>Eukaryota</taxon>
        <taxon>Viridiplantae</taxon>
        <taxon>Streptophyta</taxon>
        <taxon>Embryophyta</taxon>
        <taxon>Tracheophyta</taxon>
        <taxon>Spermatophyta</taxon>
        <taxon>Magnoliopsida</taxon>
        <taxon>eudicotyledons</taxon>
        <taxon>Gunneridae</taxon>
        <taxon>Pentapetalae</taxon>
        <taxon>rosids</taxon>
        <taxon>fabids</taxon>
        <taxon>Fabales</taxon>
        <taxon>Fabaceae</taxon>
        <taxon>Papilionoideae</taxon>
        <taxon>50 kb inversion clade</taxon>
        <taxon>NPAAA clade</taxon>
        <taxon>indigoferoid/millettioid clade</taxon>
        <taxon>Phaseoleae</taxon>
        <taxon>Mucuna</taxon>
    </lineage>
</organism>
<accession>A0A371FU08</accession>
<dbReference type="EMBL" id="QJKJ01007831">
    <property type="protein sequence ID" value="RDX81776.1"/>
    <property type="molecule type" value="Genomic_DNA"/>
</dbReference>
<dbReference type="AlphaFoldDB" id="A0A371FU08"/>
<name>A0A371FU08_MUCPR</name>
<protein>
    <recommendedName>
        <fullName evidence="3">CCHC-type domain-containing protein</fullName>
    </recommendedName>
</protein>
<keyword evidence="2" id="KW-1185">Reference proteome</keyword>
<dbReference type="OrthoDB" id="1399756at2759"/>
<reference evidence="1" key="1">
    <citation type="submission" date="2018-05" db="EMBL/GenBank/DDBJ databases">
        <title>Draft genome of Mucuna pruriens seed.</title>
        <authorList>
            <person name="Nnadi N.E."/>
            <person name="Vos R."/>
            <person name="Hasami M.H."/>
            <person name="Devisetty U.K."/>
            <person name="Aguiy J.C."/>
        </authorList>
    </citation>
    <scope>NUCLEOTIDE SEQUENCE [LARGE SCALE GENOMIC DNA]</scope>
    <source>
        <strain evidence="1">JCA_2017</strain>
    </source>
</reference>
<feature type="non-terminal residue" evidence="1">
    <location>
        <position position="1"/>
    </location>
</feature>
<dbReference type="Proteomes" id="UP000257109">
    <property type="component" value="Unassembled WGS sequence"/>
</dbReference>
<gene>
    <name evidence="1" type="ORF">CR513_37505</name>
</gene>
<proteinExistence type="predicted"/>